<dbReference type="RefSeq" id="WP_193923709.1">
    <property type="nucleotide sequence ID" value="NZ_JADEWL010000107.1"/>
</dbReference>
<organism evidence="9 10">
    <name type="scientific">Plectonema cf. radiosum LEGE 06105</name>
    <dbReference type="NCBI Taxonomy" id="945769"/>
    <lineage>
        <taxon>Bacteria</taxon>
        <taxon>Bacillati</taxon>
        <taxon>Cyanobacteriota</taxon>
        <taxon>Cyanophyceae</taxon>
        <taxon>Oscillatoriophycideae</taxon>
        <taxon>Oscillatoriales</taxon>
        <taxon>Microcoleaceae</taxon>
        <taxon>Plectonema</taxon>
    </lineage>
</organism>
<evidence type="ECO:0000256" key="2">
    <source>
        <dbReference type="ARBA" id="ARBA00022692"/>
    </source>
</evidence>
<evidence type="ECO:0000256" key="6">
    <source>
        <dbReference type="ARBA" id="ARBA00023136"/>
    </source>
</evidence>
<keyword evidence="10" id="KW-1185">Reference proteome</keyword>
<gene>
    <name evidence="9" type="ORF">IQ247_23395</name>
</gene>
<dbReference type="Gene3D" id="3.40.50.300">
    <property type="entry name" value="P-loop containing nucleotide triphosphate hydrolases"/>
    <property type="match status" value="1"/>
</dbReference>
<name>A0A8J7JWF2_9CYAN</name>
<dbReference type="InterPro" id="IPR006073">
    <property type="entry name" value="GTP-bd"/>
</dbReference>
<evidence type="ECO:0000256" key="4">
    <source>
        <dbReference type="ARBA" id="ARBA00022989"/>
    </source>
</evidence>
<evidence type="ECO:0000256" key="3">
    <source>
        <dbReference type="ARBA" id="ARBA00022741"/>
    </source>
</evidence>
<evidence type="ECO:0000256" key="5">
    <source>
        <dbReference type="ARBA" id="ARBA00023134"/>
    </source>
</evidence>
<dbReference type="GO" id="GO:0005737">
    <property type="term" value="C:cytoplasm"/>
    <property type="evidence" value="ECO:0007669"/>
    <property type="project" value="TreeGrafter"/>
</dbReference>
<dbReference type="PANTHER" id="PTHR42714:SF6">
    <property type="entry name" value="TRANSLATION INITIATION FACTOR IF-2"/>
    <property type="match status" value="1"/>
</dbReference>
<dbReference type="AlphaFoldDB" id="A0A8J7JWF2"/>
<feature type="coiled-coil region" evidence="7">
    <location>
        <begin position="49"/>
        <end position="76"/>
    </location>
</feature>
<accession>A0A8J7JWF2</accession>
<evidence type="ECO:0000256" key="7">
    <source>
        <dbReference type="SAM" id="Coils"/>
    </source>
</evidence>
<dbReference type="InterPro" id="IPR027417">
    <property type="entry name" value="P-loop_NTPase"/>
</dbReference>
<proteinExistence type="predicted"/>
<evidence type="ECO:0000259" key="8">
    <source>
        <dbReference type="Pfam" id="PF01926"/>
    </source>
</evidence>
<keyword evidence="7" id="KW-0175">Coiled coil</keyword>
<dbReference type="GO" id="GO:0002098">
    <property type="term" value="P:tRNA wobble uridine modification"/>
    <property type="evidence" value="ECO:0007669"/>
    <property type="project" value="TreeGrafter"/>
</dbReference>
<keyword evidence="3" id="KW-0547">Nucleotide-binding</keyword>
<keyword evidence="5" id="KW-0342">GTP-binding</keyword>
<keyword evidence="4" id="KW-1133">Transmembrane helix</keyword>
<dbReference type="NCBIfam" id="TIGR00231">
    <property type="entry name" value="small_GTP"/>
    <property type="match status" value="1"/>
</dbReference>
<comment type="subcellular location">
    <subcellularLocation>
        <location evidence="1">Membrane</location>
        <topology evidence="1">Multi-pass membrane protein</topology>
    </subcellularLocation>
</comment>
<dbReference type="GO" id="GO:0016020">
    <property type="term" value="C:membrane"/>
    <property type="evidence" value="ECO:0007669"/>
    <property type="project" value="UniProtKB-SubCell"/>
</dbReference>
<keyword evidence="2" id="KW-0812">Transmembrane</keyword>
<reference evidence="9" key="1">
    <citation type="submission" date="2020-10" db="EMBL/GenBank/DDBJ databases">
        <authorList>
            <person name="Castelo-Branco R."/>
            <person name="Eusebio N."/>
            <person name="Adriana R."/>
            <person name="Vieira A."/>
            <person name="Brugerolle De Fraissinette N."/>
            <person name="Rezende De Castro R."/>
            <person name="Schneider M.P."/>
            <person name="Vasconcelos V."/>
            <person name="Leao P.N."/>
        </authorList>
    </citation>
    <scope>NUCLEOTIDE SEQUENCE</scope>
    <source>
        <strain evidence="9">LEGE 06105</strain>
    </source>
</reference>
<evidence type="ECO:0000313" key="10">
    <source>
        <dbReference type="Proteomes" id="UP000620559"/>
    </source>
</evidence>
<dbReference type="Pfam" id="PF05128">
    <property type="entry name" value="DUF697"/>
    <property type="match status" value="1"/>
</dbReference>
<dbReference type="InterPro" id="IPR005225">
    <property type="entry name" value="Small_GTP-bd"/>
</dbReference>
<evidence type="ECO:0000313" key="9">
    <source>
        <dbReference type="EMBL" id="MBE9215575.1"/>
    </source>
</evidence>
<protein>
    <submittedName>
        <fullName evidence="9">GTP-binding protein</fullName>
    </submittedName>
</protein>
<dbReference type="PANTHER" id="PTHR42714">
    <property type="entry name" value="TRNA MODIFICATION GTPASE GTPBP3"/>
    <property type="match status" value="1"/>
</dbReference>
<dbReference type="Proteomes" id="UP000620559">
    <property type="component" value="Unassembled WGS sequence"/>
</dbReference>
<evidence type="ECO:0000256" key="1">
    <source>
        <dbReference type="ARBA" id="ARBA00004141"/>
    </source>
</evidence>
<sequence length="488" mass="52667">MTVPSPETQSNNYSSTEEFEQAIFSFEEIQAELHYKQAKTALSAMVANLDLSESEVQGLEMEIADLESMLTKLESMTVQIAAFGMVGRGKSSLLNAMVGQEVFETGPLHGVTRDAQRVNWTINEEVIGDSQRALRVTLPSVSGQSQVELIDTPGLDEVDGETRTALAEQIAKQADLILFVVSGDMTKLEHEALSQLRDARKPILLVFNKVDQYPQADRIAVYEKIRDERVKELLSPAEIVTAAASPLVRTLVRNADGSKNVQLRKGKPQVEELKLRILEILHRDGKDLVALNTMLYADDVNEQLLERKLKLREAAANQLIWKSVITKALAVALNPVTVLDIVSAAAIDVFLILGLSRLYGIPMTESGAVKLLQKIALSMGGISASELLANLGLGSLKTLLGISAPATGGATLGPYVSVALTQAGVAGVSSYGIGQVTKAYLANGATWGPDGPKAVINKILANLDESSILNRIKGELQIKLKKSVKYQG</sequence>
<dbReference type="GO" id="GO:0030488">
    <property type="term" value="P:tRNA methylation"/>
    <property type="evidence" value="ECO:0007669"/>
    <property type="project" value="TreeGrafter"/>
</dbReference>
<dbReference type="SUPFAM" id="SSF52540">
    <property type="entry name" value="P-loop containing nucleoside triphosphate hydrolases"/>
    <property type="match status" value="1"/>
</dbReference>
<dbReference type="InterPro" id="IPR021147">
    <property type="entry name" value="DUF697"/>
</dbReference>
<keyword evidence="6" id="KW-0472">Membrane</keyword>
<comment type="caution">
    <text evidence="9">The sequence shown here is derived from an EMBL/GenBank/DDBJ whole genome shotgun (WGS) entry which is preliminary data.</text>
</comment>
<dbReference type="Pfam" id="PF01926">
    <property type="entry name" value="MMR_HSR1"/>
    <property type="match status" value="1"/>
</dbReference>
<dbReference type="EMBL" id="JADEWL010000107">
    <property type="protein sequence ID" value="MBE9215575.1"/>
    <property type="molecule type" value="Genomic_DNA"/>
</dbReference>
<feature type="domain" description="G" evidence="8">
    <location>
        <begin position="80"/>
        <end position="209"/>
    </location>
</feature>
<dbReference type="CDD" id="cd00880">
    <property type="entry name" value="Era_like"/>
    <property type="match status" value="1"/>
</dbReference>
<dbReference type="GO" id="GO:0005525">
    <property type="term" value="F:GTP binding"/>
    <property type="evidence" value="ECO:0007669"/>
    <property type="project" value="UniProtKB-KW"/>
</dbReference>